<dbReference type="AlphaFoldDB" id="A0A1D8JKZ1"/>
<reference evidence="2" key="1">
    <citation type="submission" date="2016-09" db="EMBL/GenBank/DDBJ databases">
        <title>Complete genome of Campylobacter jejuni subsp. jejuni str.MTVDSCj13, Isolated from a Naturally Colonized Farm-Raised Chicken.</title>
        <authorList>
            <person name="Taveirne M.E."/>
            <person name="Parker C.T."/>
            <person name="Huynh S."/>
            <person name="DiRita V.J."/>
        </authorList>
    </citation>
    <scope>NUCLEOTIDE SEQUENCE</scope>
    <source>
        <strain evidence="2">MTVDSCj13</strain>
        <plasmid evidence="2">pMTVDSCj13-2</plasmid>
    </source>
</reference>
<sequence>MPIFRLYYCIMPIGSTFYIFFKKAKEPKNKDFSIISPKY</sequence>
<evidence type="ECO:0000313" key="2">
    <source>
        <dbReference type="EMBL" id="AOV09368.1"/>
    </source>
</evidence>
<proteinExistence type="predicted"/>
<protein>
    <submittedName>
        <fullName evidence="2">Uncharacterized protein</fullName>
    </submittedName>
</protein>
<geneLocation type="plasmid" evidence="2">
    <name>pMTVDSCj13-2</name>
</geneLocation>
<organism evidence="2">
    <name type="scientific">Campylobacter jejuni</name>
    <dbReference type="NCBI Taxonomy" id="197"/>
    <lineage>
        <taxon>Bacteria</taxon>
        <taxon>Pseudomonadati</taxon>
        <taxon>Campylobacterota</taxon>
        <taxon>Epsilonproteobacteria</taxon>
        <taxon>Campylobacterales</taxon>
        <taxon>Campylobacteraceae</taxon>
        <taxon>Campylobacter</taxon>
    </lineage>
</organism>
<keyword evidence="1" id="KW-1133">Transmembrane helix</keyword>
<keyword evidence="1" id="KW-0472">Membrane</keyword>
<name>A0A1D8JKZ1_CAMJU</name>
<gene>
    <name evidence="2" type="ORF">MTVDSCj13_b0021</name>
</gene>
<accession>A0A1D8JKZ1</accession>
<keyword evidence="2" id="KW-0614">Plasmid</keyword>
<keyword evidence="1" id="KW-0812">Transmembrane</keyword>
<dbReference type="EMBL" id="CP017417">
    <property type="protein sequence ID" value="AOV09368.1"/>
    <property type="molecule type" value="Genomic_DNA"/>
</dbReference>
<evidence type="ECO:0000256" key="1">
    <source>
        <dbReference type="SAM" id="Phobius"/>
    </source>
</evidence>
<feature type="transmembrane region" description="Helical" evidence="1">
    <location>
        <begin position="6"/>
        <end position="21"/>
    </location>
</feature>